<dbReference type="Proteomes" id="UP000241986">
    <property type="component" value="Unassembled WGS sequence"/>
</dbReference>
<sequence length="38" mass="4313">MTLSLDHIPDQLRHAIDECRLIQIRGRVTQVTGTLLKA</sequence>
<name>A0A2T4MUF4_AERVE</name>
<feature type="non-terminal residue" evidence="1">
    <location>
        <position position="38"/>
    </location>
</feature>
<reference evidence="1 2" key="1">
    <citation type="submission" date="2018-03" db="EMBL/GenBank/DDBJ databases">
        <title>Aeromonas veronii whole genome sequencing and analysis.</title>
        <authorList>
            <person name="Xie H."/>
            <person name="Liu T."/>
            <person name="Wang K."/>
        </authorList>
    </citation>
    <scope>NUCLEOTIDE SEQUENCE [LARGE SCALE GENOMIC DNA]</scope>
    <source>
        <strain evidence="1 2">XH.VA.1</strain>
    </source>
</reference>
<accession>A0A2T4MUF4</accession>
<dbReference type="AlphaFoldDB" id="A0A2T4MUF4"/>
<organism evidence="1 2">
    <name type="scientific">Aeromonas veronii</name>
    <dbReference type="NCBI Taxonomy" id="654"/>
    <lineage>
        <taxon>Bacteria</taxon>
        <taxon>Pseudomonadati</taxon>
        <taxon>Pseudomonadota</taxon>
        <taxon>Gammaproteobacteria</taxon>
        <taxon>Aeromonadales</taxon>
        <taxon>Aeromonadaceae</taxon>
        <taxon>Aeromonas</taxon>
    </lineage>
</organism>
<dbReference type="EMBL" id="PZKL01000061">
    <property type="protein sequence ID" value="PTH78212.1"/>
    <property type="molecule type" value="Genomic_DNA"/>
</dbReference>
<gene>
    <name evidence="1" type="ORF">DAA48_26030</name>
</gene>
<protein>
    <submittedName>
        <fullName evidence="1">ATP synthase subunit alpha</fullName>
    </submittedName>
</protein>
<proteinExistence type="predicted"/>
<evidence type="ECO:0000313" key="1">
    <source>
        <dbReference type="EMBL" id="PTH78212.1"/>
    </source>
</evidence>
<comment type="caution">
    <text evidence="1">The sequence shown here is derived from an EMBL/GenBank/DDBJ whole genome shotgun (WGS) entry which is preliminary data.</text>
</comment>
<evidence type="ECO:0000313" key="2">
    <source>
        <dbReference type="Proteomes" id="UP000241986"/>
    </source>
</evidence>